<accession>A0ABP9Y8U4</accession>
<keyword evidence="3" id="KW-1185">Reference proteome</keyword>
<feature type="compositionally biased region" description="Low complexity" evidence="1">
    <location>
        <begin position="149"/>
        <end position="165"/>
    </location>
</feature>
<evidence type="ECO:0000313" key="3">
    <source>
        <dbReference type="Proteomes" id="UP001476247"/>
    </source>
</evidence>
<organism evidence="2 3">
    <name type="scientific">Helicostylum pulchrum</name>
    <dbReference type="NCBI Taxonomy" id="562976"/>
    <lineage>
        <taxon>Eukaryota</taxon>
        <taxon>Fungi</taxon>
        <taxon>Fungi incertae sedis</taxon>
        <taxon>Mucoromycota</taxon>
        <taxon>Mucoromycotina</taxon>
        <taxon>Mucoromycetes</taxon>
        <taxon>Mucorales</taxon>
        <taxon>Mucorineae</taxon>
        <taxon>Mucoraceae</taxon>
        <taxon>Helicostylum</taxon>
    </lineage>
</organism>
<protein>
    <submittedName>
        <fullName evidence="2">Uncharacterized protein</fullName>
    </submittedName>
</protein>
<sequence>MFKRVNAGILYKEWLETAHLIDPQYNYFSFAQLCNENKSTTNTYYMTLMNKIVKENPGNRGAITALNQFLKRENTQSSFGKECCEYWERRETSEATSKAHKRRLATFLQLNEDKCEGIEAISENVRGKKANNAVQNNLEDEDNNEEVPDNNALVNNVPDNNAPGNNEKDENDRFIQGSN</sequence>
<feature type="compositionally biased region" description="Acidic residues" evidence="1">
    <location>
        <begin position="138"/>
        <end position="148"/>
    </location>
</feature>
<name>A0ABP9Y8U4_9FUNG</name>
<evidence type="ECO:0000256" key="1">
    <source>
        <dbReference type="SAM" id="MobiDB-lite"/>
    </source>
</evidence>
<reference evidence="2 3" key="1">
    <citation type="submission" date="2024-04" db="EMBL/GenBank/DDBJ databases">
        <title>genome sequences of Mucor flavus KT1a and Helicostylum pulchrum KT1b strains isolation_sourced from the surface of a dry-aged beef.</title>
        <authorList>
            <person name="Toyotome T."/>
            <person name="Hosono M."/>
            <person name="Torimaru M."/>
            <person name="Fukuda K."/>
            <person name="Mikami N."/>
        </authorList>
    </citation>
    <scope>NUCLEOTIDE SEQUENCE [LARGE SCALE GENOMIC DNA]</scope>
    <source>
        <strain evidence="2 3">KT1b</strain>
    </source>
</reference>
<feature type="region of interest" description="Disordered" evidence="1">
    <location>
        <begin position="131"/>
        <end position="179"/>
    </location>
</feature>
<evidence type="ECO:0000313" key="2">
    <source>
        <dbReference type="EMBL" id="GAA5803394.1"/>
    </source>
</evidence>
<dbReference type="EMBL" id="BAABUJ010000028">
    <property type="protein sequence ID" value="GAA5803394.1"/>
    <property type="molecule type" value="Genomic_DNA"/>
</dbReference>
<dbReference type="Proteomes" id="UP001476247">
    <property type="component" value="Unassembled WGS sequence"/>
</dbReference>
<proteinExistence type="predicted"/>
<comment type="caution">
    <text evidence="2">The sequence shown here is derived from an EMBL/GenBank/DDBJ whole genome shotgun (WGS) entry which is preliminary data.</text>
</comment>
<gene>
    <name evidence="2" type="ORF">HPULCUR_008873</name>
</gene>